<keyword evidence="3" id="KW-1185">Reference proteome</keyword>
<sequence>MEYSRNPNPKRPLDPDSPDTPLSKRLRPEDLLELLEHDGEPDAGEPETEGERDLESVIRSFEEEIAREGELGFLLHASDDELGLPPPCETAETVATEVEVVVEVAEKLVDVESGFEAGLFGWGDEDLYGPLDLSDLTWQPMPAV</sequence>
<dbReference type="Proteomes" id="UP000623129">
    <property type="component" value="Unassembled WGS sequence"/>
</dbReference>
<reference evidence="2" key="1">
    <citation type="submission" date="2020-01" db="EMBL/GenBank/DDBJ databases">
        <title>Genome sequence of Kobresia littledalei, the first chromosome-level genome in the family Cyperaceae.</title>
        <authorList>
            <person name="Qu G."/>
        </authorList>
    </citation>
    <scope>NUCLEOTIDE SEQUENCE</scope>
    <source>
        <strain evidence="2">C.B.Clarke</strain>
        <tissue evidence="2">Leaf</tissue>
    </source>
</reference>
<accession>A0A833R6T7</accession>
<organism evidence="2 3">
    <name type="scientific">Carex littledalei</name>
    <dbReference type="NCBI Taxonomy" id="544730"/>
    <lineage>
        <taxon>Eukaryota</taxon>
        <taxon>Viridiplantae</taxon>
        <taxon>Streptophyta</taxon>
        <taxon>Embryophyta</taxon>
        <taxon>Tracheophyta</taxon>
        <taxon>Spermatophyta</taxon>
        <taxon>Magnoliopsida</taxon>
        <taxon>Liliopsida</taxon>
        <taxon>Poales</taxon>
        <taxon>Cyperaceae</taxon>
        <taxon>Cyperoideae</taxon>
        <taxon>Cariceae</taxon>
        <taxon>Carex</taxon>
        <taxon>Carex subgen. Euthyceras</taxon>
    </lineage>
</organism>
<dbReference type="PANTHER" id="PTHR34539:SF19">
    <property type="entry name" value="T6J4.11 PROTEIN"/>
    <property type="match status" value="1"/>
</dbReference>
<dbReference type="OrthoDB" id="785381at2759"/>
<evidence type="ECO:0000256" key="1">
    <source>
        <dbReference type="SAM" id="MobiDB-lite"/>
    </source>
</evidence>
<protein>
    <submittedName>
        <fullName evidence="2">Uncharacterized protein</fullName>
    </submittedName>
</protein>
<proteinExistence type="predicted"/>
<evidence type="ECO:0000313" key="3">
    <source>
        <dbReference type="Proteomes" id="UP000623129"/>
    </source>
</evidence>
<dbReference type="PANTHER" id="PTHR34539">
    <property type="entry name" value="T6J4.11 PROTEIN"/>
    <property type="match status" value="1"/>
</dbReference>
<dbReference type="AlphaFoldDB" id="A0A833R6T7"/>
<evidence type="ECO:0000313" key="2">
    <source>
        <dbReference type="EMBL" id="KAF3332677.1"/>
    </source>
</evidence>
<name>A0A833R6T7_9POAL</name>
<feature type="region of interest" description="Disordered" evidence="1">
    <location>
        <begin position="1"/>
        <end position="54"/>
    </location>
</feature>
<feature type="compositionally biased region" description="Basic and acidic residues" evidence="1">
    <location>
        <begin position="26"/>
        <end position="40"/>
    </location>
</feature>
<gene>
    <name evidence="2" type="ORF">FCM35_KLT02254</name>
</gene>
<dbReference type="EMBL" id="SWLB01000011">
    <property type="protein sequence ID" value="KAF3332677.1"/>
    <property type="molecule type" value="Genomic_DNA"/>
</dbReference>
<comment type="caution">
    <text evidence="2">The sequence shown here is derived from an EMBL/GenBank/DDBJ whole genome shotgun (WGS) entry which is preliminary data.</text>
</comment>